<organism evidence="1">
    <name type="scientific">hydrocarbon metagenome</name>
    <dbReference type="NCBI Taxonomy" id="938273"/>
    <lineage>
        <taxon>unclassified sequences</taxon>
        <taxon>metagenomes</taxon>
        <taxon>ecological metagenomes</taxon>
    </lineage>
</organism>
<evidence type="ECO:0000313" key="1">
    <source>
        <dbReference type="EMBL" id="KUG21961.1"/>
    </source>
</evidence>
<reference evidence="1" key="1">
    <citation type="journal article" date="2015" name="Proc. Natl. Acad. Sci. U.S.A.">
        <title>Networks of energetic and metabolic interactions define dynamics in microbial communities.</title>
        <authorList>
            <person name="Embree M."/>
            <person name="Liu J.K."/>
            <person name="Al-Bassam M.M."/>
            <person name="Zengler K."/>
        </authorList>
    </citation>
    <scope>NUCLEOTIDE SEQUENCE</scope>
</reference>
<comment type="caution">
    <text evidence="1">The sequence shown here is derived from an EMBL/GenBank/DDBJ whole genome shotgun (WGS) entry which is preliminary data.</text>
</comment>
<accession>A0A0W8FMA1</accession>
<sequence>MKKSVPILFQEKYLIHNDYYYGFMFLWKINNYINCFFS</sequence>
<proteinExistence type="predicted"/>
<gene>
    <name evidence="1" type="ORF">ASZ90_008271</name>
</gene>
<protein>
    <submittedName>
        <fullName evidence="1">Uncharacterized protein</fullName>
    </submittedName>
</protein>
<dbReference type="AlphaFoldDB" id="A0A0W8FMA1"/>
<dbReference type="EMBL" id="LNQE01001001">
    <property type="protein sequence ID" value="KUG21961.1"/>
    <property type="molecule type" value="Genomic_DNA"/>
</dbReference>
<name>A0A0W8FMA1_9ZZZZ</name>